<keyword evidence="1 6" id="KW-0963">Cytoplasm</keyword>
<comment type="subunit">
    <text evidence="6">Monomer. Associates with the 50S ribosomal subunit.</text>
</comment>
<evidence type="ECO:0000313" key="13">
    <source>
        <dbReference type="Proteomes" id="UP000480929"/>
    </source>
</evidence>
<feature type="binding site" evidence="7">
    <location>
        <begin position="254"/>
        <end position="257"/>
    </location>
    <ligand>
        <name>GTP</name>
        <dbReference type="ChEBI" id="CHEBI:37565"/>
    </ligand>
</feature>
<dbReference type="InterPro" id="IPR025121">
    <property type="entry name" value="GTPase_HflX_N"/>
</dbReference>
<dbReference type="GO" id="GO:0043022">
    <property type="term" value="F:ribosome binding"/>
    <property type="evidence" value="ECO:0007669"/>
    <property type="project" value="TreeGrafter"/>
</dbReference>
<dbReference type="Gene3D" id="6.10.250.2860">
    <property type="match status" value="1"/>
</dbReference>
<keyword evidence="4 8" id="KW-0460">Magnesium</keyword>
<evidence type="ECO:0000259" key="9">
    <source>
        <dbReference type="PROSITE" id="PS51705"/>
    </source>
</evidence>
<dbReference type="PROSITE" id="PS51705">
    <property type="entry name" value="G_HFLX"/>
    <property type="match status" value="1"/>
</dbReference>
<dbReference type="GO" id="GO:0003924">
    <property type="term" value="F:GTPase activity"/>
    <property type="evidence" value="ECO:0007669"/>
    <property type="project" value="UniProtKB-UniRule"/>
</dbReference>
<dbReference type="AlphaFoldDB" id="A0A6N7S5X1"/>
<feature type="binding site" evidence="7">
    <location>
        <begin position="200"/>
        <end position="207"/>
    </location>
    <ligand>
        <name>GTP</name>
        <dbReference type="ChEBI" id="CHEBI:37565"/>
    </ligand>
</feature>
<dbReference type="InterPro" id="IPR030394">
    <property type="entry name" value="G_HFLX_dom"/>
</dbReference>
<protein>
    <recommendedName>
        <fullName evidence="6">GTPase HflX</fullName>
    </recommendedName>
    <alternativeName>
        <fullName evidence="6">GTP-binding protein HflX</fullName>
    </alternativeName>
</protein>
<feature type="binding site" evidence="8">
    <location>
        <position position="234"/>
    </location>
    <ligand>
        <name>Mg(2+)</name>
        <dbReference type="ChEBI" id="CHEBI:18420"/>
    </ligand>
</feature>
<accession>A0A6N7S5X1</accession>
<evidence type="ECO:0000256" key="6">
    <source>
        <dbReference type="HAMAP-Rule" id="MF_00900"/>
    </source>
</evidence>
<sequence length="382" mass="43069">MKSIVLAGLRIQENEAEWEQKLSEAAMLCKACGMEVKARVSQKGQKTHPRTLIGSGKVAELKQISVAEQAEGVVFINELSGIQLRNLSQELALSVIDRSALILEIFEQRARTRQARLQVEAARLAYQLPRLVLGQIHADQQQGGGVRNRGAGETRLERSRRTIEKQIRDLHAQLKQLQLQQSVQSRKRRRSGLKQVCLIGYSNAGKSSLMNALLTFRSISPTKQVDAADQLFATLDSATRRIKLAGRAEILLSDTVGFVRDLPDFLLDAFESTLQEIQEADLLLEVIDASDPQWEFQHEVVMQTLRRLQVLQLDRLLVFNKADRVEQWPRKDGILISCQTGQGLEELIQELLLRLDLTSLAKPEIGDEFLSELSYNEDERGE</sequence>
<dbReference type="GO" id="GO:0005525">
    <property type="term" value="F:GTP binding"/>
    <property type="evidence" value="ECO:0007669"/>
    <property type="project" value="UniProtKB-UniRule"/>
</dbReference>
<dbReference type="EMBL" id="WKPI01000008">
    <property type="protein sequence ID" value="MSC32826.1"/>
    <property type="molecule type" value="Genomic_DNA"/>
</dbReference>
<dbReference type="PRINTS" id="PR00326">
    <property type="entry name" value="GTP1OBG"/>
</dbReference>
<feature type="binding site" evidence="7">
    <location>
        <begin position="337"/>
        <end position="339"/>
    </location>
    <ligand>
        <name>GTP</name>
        <dbReference type="ChEBI" id="CHEBI:37565"/>
    </ligand>
</feature>
<feature type="binding site" evidence="7">
    <location>
        <begin position="320"/>
        <end position="323"/>
    </location>
    <ligand>
        <name>GTP</name>
        <dbReference type="ChEBI" id="CHEBI:37565"/>
    </ligand>
</feature>
<dbReference type="FunFam" id="3.40.50.11060:FF:000001">
    <property type="entry name" value="GTPase HflX"/>
    <property type="match status" value="1"/>
</dbReference>
<evidence type="ECO:0000256" key="3">
    <source>
        <dbReference type="ARBA" id="ARBA00022741"/>
    </source>
</evidence>
<dbReference type="Pfam" id="PF13167">
    <property type="entry name" value="GTP-bdg_N"/>
    <property type="match status" value="1"/>
</dbReference>
<dbReference type="Proteomes" id="UP000433575">
    <property type="component" value="Unassembled WGS sequence"/>
</dbReference>
<proteinExistence type="inferred from homology"/>
<dbReference type="Gene3D" id="3.40.50.300">
    <property type="entry name" value="P-loop containing nucleotide triphosphate hydrolases"/>
    <property type="match status" value="1"/>
</dbReference>
<dbReference type="Pfam" id="PF01926">
    <property type="entry name" value="MMR_HSR1"/>
    <property type="match status" value="1"/>
</dbReference>
<keyword evidence="2 8" id="KW-0479">Metal-binding</keyword>
<dbReference type="CDD" id="cd01878">
    <property type="entry name" value="HflX"/>
    <property type="match status" value="1"/>
</dbReference>
<dbReference type="SUPFAM" id="SSF52540">
    <property type="entry name" value="P-loop containing nucleoside triphosphate hydrolases"/>
    <property type="match status" value="1"/>
</dbReference>
<dbReference type="NCBIfam" id="TIGR03156">
    <property type="entry name" value="GTP_HflX"/>
    <property type="match status" value="1"/>
</dbReference>
<comment type="caution">
    <text evidence="10">The sequence shown here is derived from an EMBL/GenBank/DDBJ whole genome shotgun (WGS) entry which is preliminary data.</text>
</comment>
<dbReference type="EMBL" id="WKPJ01000007">
    <property type="protein sequence ID" value="MSA89072.1"/>
    <property type="molecule type" value="Genomic_DNA"/>
</dbReference>
<feature type="domain" description="Hflx-type G" evidence="9">
    <location>
        <begin position="194"/>
        <end position="359"/>
    </location>
</feature>
<evidence type="ECO:0000313" key="10">
    <source>
        <dbReference type="EMBL" id="MSA89072.1"/>
    </source>
</evidence>
<comment type="function">
    <text evidence="6">GTPase that associates with the 50S ribosomal subunit and may have a role during protein synthesis or ribosome biogenesis.</text>
</comment>
<dbReference type="InterPro" id="IPR042108">
    <property type="entry name" value="GTPase_HflX_N_sf"/>
</dbReference>
<dbReference type="InterPro" id="IPR027417">
    <property type="entry name" value="P-loop_NTPase"/>
</dbReference>
<dbReference type="GO" id="GO:0046872">
    <property type="term" value="F:metal ion binding"/>
    <property type="evidence" value="ECO:0007669"/>
    <property type="project" value="UniProtKB-KW"/>
</dbReference>
<keyword evidence="3 6" id="KW-0547">Nucleotide-binding</keyword>
<evidence type="ECO:0000256" key="4">
    <source>
        <dbReference type="ARBA" id="ARBA00022842"/>
    </source>
</evidence>
<name>A0A6N7S5X1_9FIRM</name>
<dbReference type="InterPro" id="IPR016496">
    <property type="entry name" value="GTPase_HflX"/>
</dbReference>
<evidence type="ECO:0000256" key="5">
    <source>
        <dbReference type="ARBA" id="ARBA00023134"/>
    </source>
</evidence>
<comment type="cofactor">
    <cofactor evidence="8">
        <name>Mg(2+)</name>
        <dbReference type="ChEBI" id="CHEBI:18420"/>
    </cofactor>
</comment>
<dbReference type="InterPro" id="IPR032305">
    <property type="entry name" value="GTP-bd_M"/>
</dbReference>
<evidence type="ECO:0000313" key="11">
    <source>
        <dbReference type="EMBL" id="MSC32826.1"/>
    </source>
</evidence>
<keyword evidence="5 6" id="KW-0342">GTP-binding</keyword>
<evidence type="ECO:0000313" key="12">
    <source>
        <dbReference type="Proteomes" id="UP000433575"/>
    </source>
</evidence>
<dbReference type="Gene3D" id="3.40.50.11060">
    <property type="entry name" value="GTPase HflX, N-terminal domain"/>
    <property type="match status" value="1"/>
</dbReference>
<gene>
    <name evidence="6 10" type="primary">hflX</name>
    <name evidence="11" type="ORF">GKD88_06810</name>
    <name evidence="10" type="ORF">GKE08_07015</name>
</gene>
<reference evidence="12 13" key="1">
    <citation type="journal article" date="2019" name="Nat. Med.">
        <title>A library of human gut bacterial isolates paired with longitudinal multiomics data enables mechanistic microbiome research.</title>
        <authorList>
            <person name="Poyet M."/>
            <person name="Groussin M."/>
            <person name="Gibbons S.M."/>
            <person name="Avila-Pacheco J."/>
            <person name="Jiang X."/>
            <person name="Kearney S.M."/>
            <person name="Perrotta A.R."/>
            <person name="Berdy B."/>
            <person name="Zhao S."/>
            <person name="Lieberman T.D."/>
            <person name="Swanson P.K."/>
            <person name="Smith M."/>
            <person name="Roesemann S."/>
            <person name="Alexander J.E."/>
            <person name="Rich S.A."/>
            <person name="Livny J."/>
            <person name="Vlamakis H."/>
            <person name="Clish C."/>
            <person name="Bullock K."/>
            <person name="Deik A."/>
            <person name="Scott J."/>
            <person name="Pierce K.A."/>
            <person name="Xavier R.J."/>
            <person name="Alm E.J."/>
        </authorList>
    </citation>
    <scope>NUCLEOTIDE SEQUENCE [LARGE SCALE GENOMIC DNA]</scope>
    <source>
        <strain evidence="10 12">BIOML-A4</strain>
        <strain evidence="11 13">BIOML-A5</strain>
    </source>
</reference>
<evidence type="ECO:0000256" key="7">
    <source>
        <dbReference type="PIRSR" id="PIRSR006809-1"/>
    </source>
</evidence>
<comment type="subcellular location">
    <subcellularLocation>
        <location evidence="6">Cytoplasm</location>
    </subcellularLocation>
    <text evidence="6">May associate with membranes.</text>
</comment>
<dbReference type="RefSeq" id="WP_154238446.1">
    <property type="nucleotide sequence ID" value="NZ_CAUFAO010000009.1"/>
</dbReference>
<dbReference type="Pfam" id="PF16360">
    <property type="entry name" value="GTP-bdg_M"/>
    <property type="match status" value="1"/>
</dbReference>
<evidence type="ECO:0000256" key="1">
    <source>
        <dbReference type="ARBA" id="ARBA00022490"/>
    </source>
</evidence>
<dbReference type="InterPro" id="IPR006073">
    <property type="entry name" value="GTP-bd"/>
</dbReference>
<dbReference type="Proteomes" id="UP000480929">
    <property type="component" value="Unassembled WGS sequence"/>
</dbReference>
<evidence type="ECO:0000256" key="8">
    <source>
        <dbReference type="PIRSR" id="PIRSR006809-2"/>
    </source>
</evidence>
<dbReference type="PANTHER" id="PTHR10229:SF0">
    <property type="entry name" value="GTP-BINDING PROTEIN 6-RELATED"/>
    <property type="match status" value="1"/>
</dbReference>
<dbReference type="PANTHER" id="PTHR10229">
    <property type="entry name" value="GTP-BINDING PROTEIN HFLX"/>
    <property type="match status" value="1"/>
</dbReference>
<dbReference type="HAMAP" id="MF_00900">
    <property type="entry name" value="GTPase_HflX"/>
    <property type="match status" value="1"/>
</dbReference>
<comment type="similarity">
    <text evidence="6">Belongs to the TRAFAC class OBG-HflX-like GTPase superfamily. HflX GTPase family.</text>
</comment>
<dbReference type="OrthoDB" id="9812272at2"/>
<feature type="binding site" evidence="8">
    <location>
        <position position="207"/>
    </location>
    <ligand>
        <name>Mg(2+)</name>
        <dbReference type="ChEBI" id="CHEBI:18420"/>
    </ligand>
</feature>
<dbReference type="PIRSF" id="PIRSF006809">
    <property type="entry name" value="GTP-binding_hflX_prd"/>
    <property type="match status" value="1"/>
</dbReference>
<organism evidence="10 12">
    <name type="scientific">Holdemania massiliensis</name>
    <dbReference type="NCBI Taxonomy" id="1468449"/>
    <lineage>
        <taxon>Bacteria</taxon>
        <taxon>Bacillati</taxon>
        <taxon>Bacillota</taxon>
        <taxon>Erysipelotrichia</taxon>
        <taxon>Erysipelotrichales</taxon>
        <taxon>Erysipelotrichaceae</taxon>
        <taxon>Holdemania</taxon>
    </lineage>
</organism>
<feature type="binding site" evidence="7">
    <location>
        <begin position="232"/>
        <end position="236"/>
    </location>
    <ligand>
        <name>GTP</name>
        <dbReference type="ChEBI" id="CHEBI:37565"/>
    </ligand>
</feature>
<dbReference type="GO" id="GO:0005737">
    <property type="term" value="C:cytoplasm"/>
    <property type="evidence" value="ECO:0007669"/>
    <property type="project" value="UniProtKB-SubCell"/>
</dbReference>
<evidence type="ECO:0000256" key="2">
    <source>
        <dbReference type="ARBA" id="ARBA00022723"/>
    </source>
</evidence>
<keyword evidence="13" id="KW-1185">Reference proteome</keyword>